<dbReference type="SUPFAM" id="SSF56784">
    <property type="entry name" value="HAD-like"/>
    <property type="match status" value="1"/>
</dbReference>
<keyword evidence="1" id="KW-0007">Acetylation</keyword>
<proteinExistence type="predicted"/>
<reference evidence="3" key="1">
    <citation type="submission" date="2020-05" db="EMBL/GenBank/DDBJ databases">
        <authorList>
            <person name="Chiriac C."/>
            <person name="Salcher M."/>
            <person name="Ghai R."/>
            <person name="Kavagutti S V."/>
        </authorList>
    </citation>
    <scope>NUCLEOTIDE SEQUENCE</scope>
</reference>
<dbReference type="Gene3D" id="1.10.150.240">
    <property type="entry name" value="Putative phosphatase, domain 2"/>
    <property type="match status" value="1"/>
</dbReference>
<dbReference type="SFLD" id="SFLDS00003">
    <property type="entry name" value="Haloacid_Dehalogenase"/>
    <property type="match status" value="1"/>
</dbReference>
<gene>
    <name evidence="2" type="ORF">UFOPK2766_00764</name>
    <name evidence="3" type="ORF">UFOPK3519_01628</name>
</gene>
<evidence type="ECO:0000313" key="2">
    <source>
        <dbReference type="EMBL" id="CAB4736969.1"/>
    </source>
</evidence>
<accession>A0A6J7HE02</accession>
<dbReference type="InterPro" id="IPR036412">
    <property type="entry name" value="HAD-like_sf"/>
</dbReference>
<evidence type="ECO:0000313" key="3">
    <source>
        <dbReference type="EMBL" id="CAB4914715.1"/>
    </source>
</evidence>
<name>A0A6J7HE02_9ZZZZ</name>
<evidence type="ECO:0000256" key="1">
    <source>
        <dbReference type="ARBA" id="ARBA00022990"/>
    </source>
</evidence>
<protein>
    <submittedName>
        <fullName evidence="3">Unannotated protein</fullName>
    </submittedName>
</protein>
<dbReference type="SFLD" id="SFLDG01129">
    <property type="entry name" value="C1.5:_HAD__Beta-PGM__Phosphata"/>
    <property type="match status" value="1"/>
</dbReference>
<dbReference type="EMBL" id="CAFBMG010000171">
    <property type="protein sequence ID" value="CAB4914715.1"/>
    <property type="molecule type" value="Genomic_DNA"/>
</dbReference>
<dbReference type="PANTHER" id="PTHR47829">
    <property type="entry name" value="HYDROLASE, PUTATIVE (AFU_ORTHOLOGUE AFUA_1G12880)-RELATED"/>
    <property type="match status" value="1"/>
</dbReference>
<dbReference type="Gene3D" id="3.40.50.1000">
    <property type="entry name" value="HAD superfamily/HAD-like"/>
    <property type="match status" value="1"/>
</dbReference>
<dbReference type="PRINTS" id="PR00413">
    <property type="entry name" value="HADHALOGNASE"/>
</dbReference>
<dbReference type="AlphaFoldDB" id="A0A6J7HE02"/>
<dbReference type="InterPro" id="IPR023198">
    <property type="entry name" value="PGP-like_dom2"/>
</dbReference>
<dbReference type="PANTHER" id="PTHR47829:SF1">
    <property type="entry name" value="HAD FAMILY PHOSPHATASE"/>
    <property type="match status" value="1"/>
</dbReference>
<dbReference type="InterPro" id="IPR052898">
    <property type="entry name" value="ACAD10-like"/>
</dbReference>
<dbReference type="InterPro" id="IPR011945">
    <property type="entry name" value="HAD-SF_ppase_IA/epoxid_hydro_N"/>
</dbReference>
<organism evidence="3">
    <name type="scientific">freshwater metagenome</name>
    <dbReference type="NCBI Taxonomy" id="449393"/>
    <lineage>
        <taxon>unclassified sequences</taxon>
        <taxon>metagenomes</taxon>
        <taxon>ecological metagenomes</taxon>
    </lineage>
</organism>
<dbReference type="EMBL" id="CAEZYU010000026">
    <property type="protein sequence ID" value="CAB4736969.1"/>
    <property type="molecule type" value="Genomic_DNA"/>
</dbReference>
<dbReference type="NCBIfam" id="TIGR01509">
    <property type="entry name" value="HAD-SF-IA-v3"/>
    <property type="match status" value="1"/>
</dbReference>
<dbReference type="Pfam" id="PF00702">
    <property type="entry name" value="Hydrolase"/>
    <property type="match status" value="1"/>
</dbReference>
<sequence>MFEAVFFDFGGVILSSPFDAFARYEERNNLAVGTLRTINSRNPNSNAWARLERGQLSVDQFVTEFESEARELGYLVDGAQVLACLSGEIRPAMVEAVRRCQERIGTALLTNNFVATNPHWSSGGSFAALLPLFDVVIESSTAGCRKPEPRFYELALERMQVAPERVIFLDDLGINLKPARQLGMTTLKVEDPSVALQELETLLGFSLGES</sequence>
<dbReference type="InterPro" id="IPR023214">
    <property type="entry name" value="HAD_sf"/>
</dbReference>
<dbReference type="CDD" id="cd02603">
    <property type="entry name" value="HAD_sEH-N_like"/>
    <property type="match status" value="1"/>
</dbReference>
<dbReference type="InterPro" id="IPR006439">
    <property type="entry name" value="HAD-SF_hydro_IA"/>
</dbReference>
<dbReference type="NCBIfam" id="TIGR02247">
    <property type="entry name" value="HAD-1A3-hyp"/>
    <property type="match status" value="1"/>
</dbReference>